<evidence type="ECO:0000256" key="1">
    <source>
        <dbReference type="ARBA" id="ARBA00022737"/>
    </source>
</evidence>
<dbReference type="Pfam" id="PF12796">
    <property type="entry name" value="Ank_2"/>
    <property type="match status" value="1"/>
</dbReference>
<name>A0A1V6RRI0_9EURO</name>
<proteinExistence type="predicted"/>
<dbReference type="OrthoDB" id="426293at2759"/>
<comment type="caution">
    <text evidence="4">The sequence shown here is derived from an EMBL/GenBank/DDBJ whole genome shotgun (WGS) entry which is preliminary data.</text>
</comment>
<dbReference type="PANTHER" id="PTHR24126">
    <property type="entry name" value="ANKYRIN REPEAT, PH AND SEC7 DOMAIN CONTAINING PROTEIN SECG-RELATED"/>
    <property type="match status" value="1"/>
</dbReference>
<dbReference type="SMART" id="SM00248">
    <property type="entry name" value="ANK"/>
    <property type="match status" value="2"/>
</dbReference>
<dbReference type="PROSITE" id="PS50088">
    <property type="entry name" value="ANK_REPEAT"/>
    <property type="match status" value="2"/>
</dbReference>
<feature type="repeat" description="ANK" evidence="3">
    <location>
        <begin position="102"/>
        <end position="129"/>
    </location>
</feature>
<evidence type="ECO:0000313" key="4">
    <source>
        <dbReference type="EMBL" id="OQE04381.1"/>
    </source>
</evidence>
<dbReference type="Proteomes" id="UP000191518">
    <property type="component" value="Unassembled WGS sequence"/>
</dbReference>
<dbReference type="AlphaFoldDB" id="A0A1V6RRI0"/>
<dbReference type="PROSITE" id="PS50297">
    <property type="entry name" value="ANK_REP_REGION"/>
    <property type="match status" value="2"/>
</dbReference>
<reference evidence="5" key="1">
    <citation type="journal article" date="2017" name="Nat. Microbiol.">
        <title>Global analysis of biosynthetic gene clusters reveals vast potential of secondary metabolite production in Penicillium species.</title>
        <authorList>
            <person name="Nielsen J.C."/>
            <person name="Grijseels S."/>
            <person name="Prigent S."/>
            <person name="Ji B."/>
            <person name="Dainat J."/>
            <person name="Nielsen K.F."/>
            <person name="Frisvad J.C."/>
            <person name="Workman M."/>
            <person name="Nielsen J."/>
        </authorList>
    </citation>
    <scope>NUCLEOTIDE SEQUENCE [LARGE SCALE GENOMIC DNA]</scope>
    <source>
        <strain evidence="5">IBT 29486</strain>
    </source>
</reference>
<evidence type="ECO:0000256" key="2">
    <source>
        <dbReference type="ARBA" id="ARBA00023043"/>
    </source>
</evidence>
<protein>
    <submittedName>
        <fullName evidence="4">Uncharacterized protein</fullName>
    </submittedName>
</protein>
<accession>A0A1V6RRI0</accession>
<sequence>MSSPSYHVIKPTEESLHVIQTVEFWDSLEGIEKAIKESSVELYEDIAKDTDIPNAFPIKSKFQKSYGSVDDVLKTIDNPTQQYSNFFILYGYSASFRRGCEVDCTPLSYAVRNARINVIEMLLNRGGDVQKGQLLQYAVCRDEELEDVISLLIDRGAPLNATMYQDGPTWMRFYPMSLGTALHIATEQEDSNAIRLLIRRGADTGVKDANGDTALDCAQKWNKTEMVKLLGDLEDRL</sequence>
<keyword evidence="2 3" id="KW-0040">ANK repeat</keyword>
<dbReference type="SUPFAM" id="SSF48403">
    <property type="entry name" value="Ankyrin repeat"/>
    <property type="match status" value="1"/>
</dbReference>
<dbReference type="EMBL" id="MDYP01000033">
    <property type="protein sequence ID" value="OQE04381.1"/>
    <property type="molecule type" value="Genomic_DNA"/>
</dbReference>
<dbReference type="Pfam" id="PF13606">
    <property type="entry name" value="Ank_3"/>
    <property type="match status" value="1"/>
</dbReference>
<keyword evidence="5" id="KW-1185">Reference proteome</keyword>
<evidence type="ECO:0000313" key="5">
    <source>
        <dbReference type="Proteomes" id="UP000191518"/>
    </source>
</evidence>
<evidence type="ECO:0000256" key="3">
    <source>
        <dbReference type="PROSITE-ProRule" id="PRU00023"/>
    </source>
</evidence>
<keyword evidence="1" id="KW-0677">Repeat</keyword>
<dbReference type="STRING" id="29845.A0A1V6RRI0"/>
<dbReference type="InterPro" id="IPR036770">
    <property type="entry name" value="Ankyrin_rpt-contain_sf"/>
</dbReference>
<dbReference type="Gene3D" id="1.25.40.20">
    <property type="entry name" value="Ankyrin repeat-containing domain"/>
    <property type="match status" value="2"/>
</dbReference>
<dbReference type="InterPro" id="IPR002110">
    <property type="entry name" value="Ankyrin_rpt"/>
</dbReference>
<gene>
    <name evidence="4" type="ORF">PENVUL_c033G05340</name>
</gene>
<organism evidence="4 5">
    <name type="scientific">Penicillium vulpinum</name>
    <dbReference type="NCBI Taxonomy" id="29845"/>
    <lineage>
        <taxon>Eukaryota</taxon>
        <taxon>Fungi</taxon>
        <taxon>Dikarya</taxon>
        <taxon>Ascomycota</taxon>
        <taxon>Pezizomycotina</taxon>
        <taxon>Eurotiomycetes</taxon>
        <taxon>Eurotiomycetidae</taxon>
        <taxon>Eurotiales</taxon>
        <taxon>Aspergillaceae</taxon>
        <taxon>Penicillium</taxon>
    </lineage>
</organism>
<feature type="repeat" description="ANK" evidence="3">
    <location>
        <begin position="177"/>
        <end position="209"/>
    </location>
</feature>